<reference evidence="9" key="1">
    <citation type="submission" date="2020-11" db="EMBL/GenBank/DDBJ databases">
        <authorList>
            <person name="Tran Van P."/>
        </authorList>
    </citation>
    <scope>NUCLEOTIDE SEQUENCE</scope>
</reference>
<keyword evidence="6" id="KW-0326">Glycosidase</keyword>
<proteinExistence type="inferred from homology"/>
<feature type="domain" description="Glycosyl hydrolase family 30 beta sandwich" evidence="8">
    <location>
        <begin position="551"/>
        <end position="584"/>
    </location>
</feature>
<dbReference type="Gene3D" id="3.20.20.80">
    <property type="entry name" value="Glycosidases"/>
    <property type="match status" value="2"/>
</dbReference>
<dbReference type="SUPFAM" id="SSF51445">
    <property type="entry name" value="(Trans)glycosidases"/>
    <property type="match status" value="2"/>
</dbReference>
<dbReference type="InterPro" id="IPR033453">
    <property type="entry name" value="Glyco_hydro_30_TIM-barrel"/>
</dbReference>
<evidence type="ECO:0000256" key="6">
    <source>
        <dbReference type="RuleBase" id="RU361188"/>
    </source>
</evidence>
<dbReference type="PANTHER" id="PTHR11069:SF23">
    <property type="entry name" value="LYSOSOMAL ACID GLUCOSYLCERAMIDASE"/>
    <property type="match status" value="1"/>
</dbReference>
<dbReference type="Pfam" id="PF02055">
    <property type="entry name" value="Glyco_hydro_30"/>
    <property type="match status" value="2"/>
</dbReference>
<keyword evidence="6" id="KW-0443">Lipid metabolism</keyword>
<evidence type="ECO:0000256" key="3">
    <source>
        <dbReference type="ARBA" id="ARBA00012658"/>
    </source>
</evidence>
<evidence type="ECO:0000259" key="8">
    <source>
        <dbReference type="Pfam" id="PF17189"/>
    </source>
</evidence>
<keyword evidence="4" id="KW-0732">Signal</keyword>
<evidence type="ECO:0000256" key="1">
    <source>
        <dbReference type="ARBA" id="ARBA00001013"/>
    </source>
</evidence>
<keyword evidence="6" id="KW-0746">Sphingolipid metabolism</keyword>
<dbReference type="InterPro" id="IPR033452">
    <property type="entry name" value="GH30_C"/>
</dbReference>
<organism evidence="9">
    <name type="scientific">Timema californicum</name>
    <name type="common">California timema</name>
    <name type="synonym">Walking stick</name>
    <dbReference type="NCBI Taxonomy" id="61474"/>
    <lineage>
        <taxon>Eukaryota</taxon>
        <taxon>Metazoa</taxon>
        <taxon>Ecdysozoa</taxon>
        <taxon>Arthropoda</taxon>
        <taxon>Hexapoda</taxon>
        <taxon>Insecta</taxon>
        <taxon>Pterygota</taxon>
        <taxon>Neoptera</taxon>
        <taxon>Polyneoptera</taxon>
        <taxon>Phasmatodea</taxon>
        <taxon>Timematodea</taxon>
        <taxon>Timematoidea</taxon>
        <taxon>Timematidae</taxon>
        <taxon>Timema</taxon>
    </lineage>
</organism>
<comment type="catalytic activity">
    <reaction evidence="1">
        <text>a beta-D-glucosyl-(1&lt;-&gt;1')-N-acylsphing-4-enine + H2O = an N-acylsphing-4-enine + D-glucose</text>
        <dbReference type="Rhea" id="RHEA:13269"/>
        <dbReference type="ChEBI" id="CHEBI:4167"/>
        <dbReference type="ChEBI" id="CHEBI:15377"/>
        <dbReference type="ChEBI" id="CHEBI:22801"/>
        <dbReference type="ChEBI" id="CHEBI:52639"/>
        <dbReference type="EC" id="3.2.1.45"/>
    </reaction>
    <physiologicalReaction direction="left-to-right" evidence="1">
        <dbReference type="Rhea" id="RHEA:13270"/>
    </physiologicalReaction>
</comment>
<dbReference type="Pfam" id="PF17189">
    <property type="entry name" value="Glyco_hydro_30C"/>
    <property type="match status" value="1"/>
</dbReference>
<dbReference type="EMBL" id="OE180559">
    <property type="protein sequence ID" value="CAD7571536.1"/>
    <property type="molecule type" value="Genomic_DNA"/>
</dbReference>
<sequence length="585" mass="66319">MSGTQALDCAPRDYGDGIICVCDAGYCDKLDDITEQDLSKGNYLLYTSSKAGDRLAKSVNVFEASATAPEEPVFFHLNSDVTYQEIMGFGGALTDSTGLNIMSLSDGAREKLLQTYFGEGGSQYLYLRVPIGASDFSLEYYTYDDVDGDVNWNNFALRDEDYKYKANISMVQILYQLSSCNASYIKPRSKMKFASVVLFSDTPCDERKQDCVKVELEEMNPHLRGGRMENHLGTTPPPPVHPTEIRTSISRSLAVELNTTSALANYATEMPVIKRASDIRGQPIKLFGAAWSAPWWMKRNGTEFGFSYLLEKYYQAWADYYVKYFDAYKNENISFWGLSAQNEPTQAYNNPSWIFSMGWSAEQQRDWIAEHLGPTLQRGGYGDLELMTLDDNRMWLPGWVETVLENETTKSYVSGIGLHWYTDESTDPIIIDQTHELFPDKFLFYTEACELVQVTRDTLGDWAVGEHYGNSMFQRQSGYRECIVYKPPTTFQAFNHWVNAWADWNMAINEYGGPSTYGYNAAIIVNATGDEFYKQPPYYFQTHFSAFIPPGSKRIEMTVEDGESPFMNVAFLTPDSTIVSVIMNP</sequence>
<dbReference type="GO" id="GO:0004348">
    <property type="term" value="F:glucosylceramidase activity"/>
    <property type="evidence" value="ECO:0007669"/>
    <property type="project" value="UniProtKB-EC"/>
</dbReference>
<dbReference type="InterPro" id="IPR017853">
    <property type="entry name" value="GH"/>
</dbReference>
<evidence type="ECO:0000256" key="4">
    <source>
        <dbReference type="ARBA" id="ARBA00022729"/>
    </source>
</evidence>
<dbReference type="InterPro" id="IPR001139">
    <property type="entry name" value="Glyco_hydro_30"/>
</dbReference>
<dbReference type="EC" id="3.2.1.45" evidence="3 6"/>
<dbReference type="PRINTS" id="PR00843">
    <property type="entry name" value="GLHYDRLASE30"/>
</dbReference>
<gene>
    <name evidence="9" type="ORF">TCMB3V08_LOCUS4206</name>
</gene>
<dbReference type="PANTHER" id="PTHR11069">
    <property type="entry name" value="GLUCOSYLCERAMIDASE"/>
    <property type="match status" value="1"/>
</dbReference>
<feature type="domain" description="Glycosyl hydrolase family 30 TIM-barrel" evidence="7">
    <location>
        <begin position="86"/>
        <end position="167"/>
    </location>
</feature>
<dbReference type="GO" id="GO:0016020">
    <property type="term" value="C:membrane"/>
    <property type="evidence" value="ECO:0007669"/>
    <property type="project" value="GOC"/>
</dbReference>
<name>A0A7R9J2V8_TIMCA</name>
<keyword evidence="5 6" id="KW-0378">Hydrolase</keyword>
<comment type="similarity">
    <text evidence="2 6">Belongs to the glycosyl hydrolase 30 family.</text>
</comment>
<evidence type="ECO:0000259" key="7">
    <source>
        <dbReference type="Pfam" id="PF02055"/>
    </source>
</evidence>
<evidence type="ECO:0000256" key="2">
    <source>
        <dbReference type="ARBA" id="ARBA00005382"/>
    </source>
</evidence>
<evidence type="ECO:0000313" key="9">
    <source>
        <dbReference type="EMBL" id="CAD7571536.1"/>
    </source>
</evidence>
<feature type="domain" description="Glycosyl hydrolase family 30 TIM-barrel" evidence="7">
    <location>
        <begin position="266"/>
        <end position="548"/>
    </location>
</feature>
<dbReference type="GO" id="GO:0006680">
    <property type="term" value="P:glucosylceramide catabolic process"/>
    <property type="evidence" value="ECO:0007669"/>
    <property type="project" value="TreeGrafter"/>
</dbReference>
<dbReference type="SUPFAM" id="SSF51011">
    <property type="entry name" value="Glycosyl hydrolase domain"/>
    <property type="match status" value="1"/>
</dbReference>
<accession>A0A7R9J2V8</accession>
<protein>
    <recommendedName>
        <fullName evidence="3 6">Glucosylceramidase</fullName>
        <ecNumber evidence="3 6">3.2.1.45</ecNumber>
    </recommendedName>
</protein>
<dbReference type="AlphaFoldDB" id="A0A7R9J2V8"/>
<evidence type="ECO:0000256" key="5">
    <source>
        <dbReference type="ARBA" id="ARBA00022801"/>
    </source>
</evidence>